<accession>A0ABZ3BNQ4</accession>
<keyword evidence="2" id="KW-1185">Reference proteome</keyword>
<sequence>MSNAASRAHPNSRSFVLGKDSGVNACGVYIGRCHRFGLFDENGKMCE</sequence>
<evidence type="ECO:0000313" key="2">
    <source>
        <dbReference type="Proteomes" id="UP001484179"/>
    </source>
</evidence>
<evidence type="ECO:0000313" key="1">
    <source>
        <dbReference type="EMBL" id="WZW56651.1"/>
    </source>
</evidence>
<name>A0ABZ3BNQ4_BURPY</name>
<dbReference type="RefSeq" id="WP_342310509.1">
    <property type="nucleotide sequence ID" value="NZ_CP150850.1"/>
</dbReference>
<protein>
    <submittedName>
        <fullName evidence="1">Uncharacterized protein</fullName>
    </submittedName>
</protein>
<proteinExistence type="predicted"/>
<organism evidence="1 2">
    <name type="scientific">Burkholderia pyrrocinia</name>
    <name type="common">Pseudomonas pyrrocinia</name>
    <dbReference type="NCBI Taxonomy" id="60550"/>
    <lineage>
        <taxon>Bacteria</taxon>
        <taxon>Pseudomonadati</taxon>
        <taxon>Pseudomonadota</taxon>
        <taxon>Betaproteobacteria</taxon>
        <taxon>Burkholderiales</taxon>
        <taxon>Burkholderiaceae</taxon>
        <taxon>Burkholderia</taxon>
        <taxon>Burkholderia cepacia complex</taxon>
    </lineage>
</organism>
<reference evidence="1 2" key="1">
    <citation type="submission" date="2024-04" db="EMBL/GenBank/DDBJ databases">
        <title>Biological Control Activity of Plant Growth Promoting Rhizobacteria Burkholderia pyrrocinia BX1 against Tobacco black shank Introduction Tobacco black shank (TBS) caused by the oomycete Phytophthora. nicotianae (P. nicotianae) has become a destructive soil.</title>
        <authorList>
            <person name="Liu X."/>
            <person name="Shu C."/>
        </authorList>
    </citation>
    <scope>NUCLEOTIDE SEQUENCE [LARGE SCALE GENOMIC DNA]</scope>
    <source>
        <strain evidence="1 2">BX1</strain>
    </source>
</reference>
<dbReference type="EMBL" id="CP150850">
    <property type="protein sequence ID" value="WZW56651.1"/>
    <property type="molecule type" value="Genomic_DNA"/>
</dbReference>
<gene>
    <name evidence="1" type="ORF">WN985_29500</name>
</gene>
<dbReference type="Proteomes" id="UP001484179">
    <property type="component" value="Chromosome 2"/>
</dbReference>